<dbReference type="InterPro" id="IPR052054">
    <property type="entry name" value="Oxidative_DNA_repair_enzyme"/>
</dbReference>
<comment type="caution">
    <text evidence="5">The sequence shown here is derived from an EMBL/GenBank/DDBJ whole genome shotgun (WGS) entry which is preliminary data.</text>
</comment>
<keyword evidence="6" id="KW-1185">Reference proteome</keyword>
<gene>
    <name evidence="5" type="ORF">AQI95_28785</name>
</gene>
<dbReference type="OrthoDB" id="9798522at2"/>
<dbReference type="AlphaFoldDB" id="A0A117Q0F3"/>
<accession>A0A117Q0F3</accession>
<dbReference type="EC" id="4.2.99.18" evidence="2"/>
<evidence type="ECO:0000259" key="4">
    <source>
        <dbReference type="SMART" id="SM00478"/>
    </source>
</evidence>
<dbReference type="Gene3D" id="1.10.340.30">
    <property type="entry name" value="Hypothetical protein, domain 2"/>
    <property type="match status" value="1"/>
</dbReference>
<dbReference type="InterPro" id="IPR003265">
    <property type="entry name" value="HhH-GPD_domain"/>
</dbReference>
<dbReference type="InterPro" id="IPR011257">
    <property type="entry name" value="DNA_glycosylase"/>
</dbReference>
<dbReference type="GO" id="GO:0140078">
    <property type="term" value="F:class I DNA-(apurinic or apyrimidinic site) endonuclease activity"/>
    <property type="evidence" value="ECO:0007669"/>
    <property type="project" value="UniProtKB-EC"/>
</dbReference>
<comment type="catalytic activity">
    <reaction evidence="3">
        <text>2'-deoxyribonucleotide-(2'-deoxyribose 5'-phosphate)-2'-deoxyribonucleotide-DNA = a 3'-end 2'-deoxyribonucleotide-(2,3-dehydro-2,3-deoxyribose 5'-phosphate)-DNA + a 5'-end 5'-phospho-2'-deoxyribonucleoside-DNA + H(+)</text>
        <dbReference type="Rhea" id="RHEA:66592"/>
        <dbReference type="Rhea" id="RHEA-COMP:13180"/>
        <dbReference type="Rhea" id="RHEA-COMP:16897"/>
        <dbReference type="Rhea" id="RHEA-COMP:17067"/>
        <dbReference type="ChEBI" id="CHEBI:15378"/>
        <dbReference type="ChEBI" id="CHEBI:136412"/>
        <dbReference type="ChEBI" id="CHEBI:157695"/>
        <dbReference type="ChEBI" id="CHEBI:167181"/>
        <dbReference type="EC" id="4.2.99.18"/>
    </reaction>
</comment>
<dbReference type="CDD" id="cd00056">
    <property type="entry name" value="ENDO3c"/>
    <property type="match status" value="1"/>
</dbReference>
<dbReference type="SMART" id="SM00478">
    <property type="entry name" value="ENDO3c"/>
    <property type="match status" value="1"/>
</dbReference>
<dbReference type="GO" id="GO:0006284">
    <property type="term" value="P:base-excision repair"/>
    <property type="evidence" value="ECO:0007669"/>
    <property type="project" value="InterPro"/>
</dbReference>
<dbReference type="EMBL" id="LMWN01000040">
    <property type="protein sequence ID" value="KUN02079.1"/>
    <property type="molecule type" value="Genomic_DNA"/>
</dbReference>
<protein>
    <recommendedName>
        <fullName evidence="2">DNA-(apurinic or apyrimidinic site) lyase</fullName>
        <ecNumber evidence="2">4.2.99.18</ecNumber>
    </recommendedName>
</protein>
<evidence type="ECO:0000256" key="3">
    <source>
        <dbReference type="ARBA" id="ARBA00044632"/>
    </source>
</evidence>
<name>A0A117Q0F3_9ACTN</name>
<dbReference type="Proteomes" id="UP000053127">
    <property type="component" value="Unassembled WGS sequence"/>
</dbReference>
<reference evidence="5 6" key="1">
    <citation type="submission" date="2015-10" db="EMBL/GenBank/DDBJ databases">
        <title>Draft genome sequence of Streptomyces yokosukanensis DSM 40224, type strain for the species Streptomyces yokosukanensis.</title>
        <authorList>
            <person name="Ruckert C."/>
            <person name="Winkler A."/>
            <person name="Kalinowski J."/>
            <person name="Kampfer P."/>
            <person name="Glaeser S."/>
        </authorList>
    </citation>
    <scope>NUCLEOTIDE SEQUENCE [LARGE SCALE GENOMIC DNA]</scope>
    <source>
        <strain evidence="5 6">DSM 40224</strain>
    </source>
</reference>
<dbReference type="PANTHER" id="PTHR10242:SF2">
    <property type="entry name" value="N-GLYCOSYLASE_DNA LYASE"/>
    <property type="match status" value="1"/>
</dbReference>
<proteinExistence type="inferred from homology"/>
<feature type="domain" description="HhH-GPD" evidence="4">
    <location>
        <begin position="140"/>
        <end position="296"/>
    </location>
</feature>
<dbReference type="RefSeq" id="WP_067130047.1">
    <property type="nucleotide sequence ID" value="NZ_KQ948217.1"/>
</dbReference>
<evidence type="ECO:0000256" key="2">
    <source>
        <dbReference type="ARBA" id="ARBA00012720"/>
    </source>
</evidence>
<dbReference type="SUPFAM" id="SSF48150">
    <property type="entry name" value="DNA-glycosylase"/>
    <property type="match status" value="1"/>
</dbReference>
<dbReference type="STRING" id="67386.AQI95_28785"/>
<organism evidence="5 6">
    <name type="scientific">Streptomyces yokosukanensis</name>
    <dbReference type="NCBI Taxonomy" id="67386"/>
    <lineage>
        <taxon>Bacteria</taxon>
        <taxon>Bacillati</taxon>
        <taxon>Actinomycetota</taxon>
        <taxon>Actinomycetes</taxon>
        <taxon>Kitasatosporales</taxon>
        <taxon>Streptomycetaceae</taxon>
        <taxon>Streptomyces</taxon>
    </lineage>
</organism>
<sequence>MTPRTLDHTDTLELPVTGDGEFNALHTFWKPSHYATGLEAHTQAHSWRTFRIDNLVVGVRLRAEGRTVIADVYADGDFKPDQRQQLARRLVSSYGLDEDQAAFTELATRVPAMRQALTDLGGMRQSCPEDHFEIAVIALLLQNVTIARTTQMTRNLLIHYGRLVRFDGITLRAWFTPNEIAHVPPETLKEQDRLGFRAKSMPHYAAYFRDHSTEDLQAAGNLMEAVQEIKGVGPYTAAVIASHASRDPAVFGIDVWNRKILAHCLLNADDAEPQTVMARLNELFPGYAGTAGLYLVEHSYLSRPVAPLLAPDQHALARWSASLEQEASA</sequence>
<evidence type="ECO:0000256" key="1">
    <source>
        <dbReference type="ARBA" id="ARBA00010679"/>
    </source>
</evidence>
<comment type="similarity">
    <text evidence="1">Belongs to the type-1 OGG1 family.</text>
</comment>
<evidence type="ECO:0000313" key="6">
    <source>
        <dbReference type="Proteomes" id="UP000053127"/>
    </source>
</evidence>
<dbReference type="PANTHER" id="PTHR10242">
    <property type="entry name" value="8-OXOGUANINE DNA GLYCOSYLASE"/>
    <property type="match status" value="1"/>
</dbReference>
<evidence type="ECO:0000313" key="5">
    <source>
        <dbReference type="EMBL" id="KUN02079.1"/>
    </source>
</evidence>